<proteinExistence type="predicted"/>
<keyword evidence="1" id="KW-0175">Coiled coil</keyword>
<reference evidence="2" key="1">
    <citation type="submission" date="2023-08" db="EMBL/GenBank/DDBJ databases">
        <authorList>
            <person name="Chen Y."/>
            <person name="Shah S."/>
            <person name="Dougan E. K."/>
            <person name="Thang M."/>
            <person name="Chan C."/>
        </authorList>
    </citation>
    <scope>NUCLEOTIDE SEQUENCE</scope>
</reference>
<evidence type="ECO:0000313" key="2">
    <source>
        <dbReference type="EMBL" id="CAJ1390497.1"/>
    </source>
</evidence>
<accession>A0AA36IMF1</accession>
<protein>
    <submittedName>
        <fullName evidence="2">Uncharacterized protein</fullName>
    </submittedName>
</protein>
<dbReference type="Proteomes" id="UP001178507">
    <property type="component" value="Unassembled WGS sequence"/>
</dbReference>
<gene>
    <name evidence="2" type="ORF">EVOR1521_LOCUS15897</name>
</gene>
<name>A0AA36IMF1_9DINO</name>
<feature type="coiled-coil region" evidence="1">
    <location>
        <begin position="108"/>
        <end position="215"/>
    </location>
</feature>
<keyword evidence="3" id="KW-1185">Reference proteome</keyword>
<comment type="caution">
    <text evidence="2">The sequence shown here is derived from an EMBL/GenBank/DDBJ whole genome shotgun (WGS) entry which is preliminary data.</text>
</comment>
<organism evidence="2 3">
    <name type="scientific">Effrenium voratum</name>
    <dbReference type="NCBI Taxonomy" id="2562239"/>
    <lineage>
        <taxon>Eukaryota</taxon>
        <taxon>Sar</taxon>
        <taxon>Alveolata</taxon>
        <taxon>Dinophyceae</taxon>
        <taxon>Suessiales</taxon>
        <taxon>Symbiodiniaceae</taxon>
        <taxon>Effrenium</taxon>
    </lineage>
</organism>
<dbReference type="EMBL" id="CAUJNA010002090">
    <property type="protein sequence ID" value="CAJ1390497.1"/>
    <property type="molecule type" value="Genomic_DNA"/>
</dbReference>
<evidence type="ECO:0000313" key="3">
    <source>
        <dbReference type="Proteomes" id="UP001178507"/>
    </source>
</evidence>
<sequence>MEFFLTSLLRGHGRQPVKLLDLQPLKRFTQRILNLRGESDVLKGQLEEAQMEAGLNDAAALEMQRAFEEEVEYQKAAQEMIGRQFVNAQSSHLNVLKRLEDDSSLNHMQQFEDMSKRLKKSLAAQKEAENKVKGLTAESSSLQRQVRKLQGEKEKLMERLGSVESSNATQKQEIAEQAALINDLLETLNETQDRNRHLRDENRVLRTRLESLQMQLDLLL</sequence>
<evidence type="ECO:0000256" key="1">
    <source>
        <dbReference type="SAM" id="Coils"/>
    </source>
</evidence>
<dbReference type="AlphaFoldDB" id="A0AA36IMF1"/>